<dbReference type="EMBL" id="JAAIVB010000085">
    <property type="protein sequence ID" value="NEX64708.1"/>
    <property type="molecule type" value="Genomic_DNA"/>
</dbReference>
<proteinExistence type="predicted"/>
<dbReference type="RefSeq" id="WP_163968642.1">
    <property type="nucleotide sequence ID" value="NZ_JAAIVB010000085.1"/>
</dbReference>
<name>A0A6B3SVY5_9BURK</name>
<sequence>MPQHRTPYFCKDPACGRPFQVNRFDAGMSCPAPAGTIACPHCGWTTSADPDTLYFTHAFSEEEEAILCGRPGKGRPAS</sequence>
<gene>
    <name evidence="1" type="ORF">G3574_26820</name>
</gene>
<keyword evidence="2" id="KW-1185">Reference proteome</keyword>
<dbReference type="Proteomes" id="UP000482155">
    <property type="component" value="Unassembled WGS sequence"/>
</dbReference>
<organism evidence="1 2">
    <name type="scientific">Noviherbaspirillum galbum</name>
    <dbReference type="NCBI Taxonomy" id="2709383"/>
    <lineage>
        <taxon>Bacteria</taxon>
        <taxon>Pseudomonadati</taxon>
        <taxon>Pseudomonadota</taxon>
        <taxon>Betaproteobacteria</taxon>
        <taxon>Burkholderiales</taxon>
        <taxon>Oxalobacteraceae</taxon>
        <taxon>Noviherbaspirillum</taxon>
    </lineage>
</organism>
<evidence type="ECO:0000313" key="2">
    <source>
        <dbReference type="Proteomes" id="UP000482155"/>
    </source>
</evidence>
<dbReference type="AlphaFoldDB" id="A0A6B3SVY5"/>
<evidence type="ECO:0000313" key="1">
    <source>
        <dbReference type="EMBL" id="NEX64708.1"/>
    </source>
</evidence>
<reference evidence="1 2" key="1">
    <citation type="submission" date="2020-02" db="EMBL/GenBank/DDBJ databases">
        <authorList>
            <person name="Kim M.K."/>
        </authorList>
    </citation>
    <scope>NUCLEOTIDE SEQUENCE [LARGE SCALE GENOMIC DNA]</scope>
    <source>
        <strain evidence="1 2">17J57-3</strain>
    </source>
</reference>
<comment type="caution">
    <text evidence="1">The sequence shown here is derived from an EMBL/GenBank/DDBJ whole genome shotgun (WGS) entry which is preliminary data.</text>
</comment>
<accession>A0A6B3SVY5</accession>
<protein>
    <submittedName>
        <fullName evidence="1">Uncharacterized protein</fullName>
    </submittedName>
</protein>